<proteinExistence type="predicted"/>
<organism evidence="1 2">
    <name type="scientific">Methylomonas rivi</name>
    <dbReference type="NCBI Taxonomy" id="2952226"/>
    <lineage>
        <taxon>Bacteria</taxon>
        <taxon>Pseudomonadati</taxon>
        <taxon>Pseudomonadota</taxon>
        <taxon>Gammaproteobacteria</taxon>
        <taxon>Methylococcales</taxon>
        <taxon>Methylococcaceae</taxon>
        <taxon>Methylomonas</taxon>
    </lineage>
</organism>
<protein>
    <submittedName>
        <fullName evidence="1">Nitrogen fixation protein NifQ</fullName>
    </submittedName>
</protein>
<dbReference type="Proteomes" id="UP001524586">
    <property type="component" value="Unassembled WGS sequence"/>
</dbReference>
<dbReference type="InterPro" id="IPR006975">
    <property type="entry name" value="NifQ"/>
</dbReference>
<evidence type="ECO:0000313" key="2">
    <source>
        <dbReference type="Proteomes" id="UP001524586"/>
    </source>
</evidence>
<keyword evidence="2" id="KW-1185">Reference proteome</keyword>
<evidence type="ECO:0000313" key="1">
    <source>
        <dbReference type="EMBL" id="MCQ8128938.1"/>
    </source>
</evidence>
<comment type="caution">
    <text evidence="1">The sequence shown here is derived from an EMBL/GenBank/DDBJ whole genome shotgun (WGS) entry which is preliminary data.</text>
</comment>
<name>A0ABT1U504_9GAMM</name>
<dbReference type="RefSeq" id="WP_256615356.1">
    <property type="nucleotide sequence ID" value="NZ_JANIBK010000048.1"/>
</dbReference>
<sequence>MQAQVEISPAVTRQQHYDDLLAFSDGSANSVWLARIIASWLVGEGALPDRLGLTGSQFRQLLAQRFAGHELTEYAPSGKNLDFSRMLEKQDLEQLLRQFSAAEHAETEWLIAIIVAACLGSDHLWQDLGLWSRPELSAMLKHNFPRLAERNHKDMKWKKFLYKQLCEAEGLYVCRAPSCEVCQDYPQCFGPEE</sequence>
<accession>A0ABT1U504</accession>
<dbReference type="Pfam" id="PF04891">
    <property type="entry name" value="NifQ"/>
    <property type="match status" value="1"/>
</dbReference>
<gene>
    <name evidence="1" type="ORF">NP596_10755</name>
</gene>
<reference evidence="1 2" key="1">
    <citation type="submission" date="2022-07" db="EMBL/GenBank/DDBJ databases">
        <title>Methylomonas rivi sp. nov., Methylomonas rosea sp. nov., Methylomonas aureus sp. nov. and Methylomonas subterranea sp. nov., four novel methanotrophs isolated from a freshwater creek and the deep terrestrial subsurface.</title>
        <authorList>
            <person name="Abin C."/>
            <person name="Sankaranarayanan K."/>
            <person name="Garner C."/>
            <person name="Sindelar R."/>
            <person name="Kotary K."/>
            <person name="Garner R."/>
            <person name="Barclay S."/>
            <person name="Lawson P."/>
            <person name="Krumholz L."/>
        </authorList>
    </citation>
    <scope>NUCLEOTIDE SEQUENCE [LARGE SCALE GENOMIC DNA]</scope>
    <source>
        <strain evidence="1 2">WSC-6</strain>
    </source>
</reference>
<dbReference type="EMBL" id="JANIBK010000048">
    <property type="protein sequence ID" value="MCQ8128938.1"/>
    <property type="molecule type" value="Genomic_DNA"/>
</dbReference>